<organism evidence="15 16">
    <name type="scientific">Pseudidiomarina gelatinasegens</name>
    <dbReference type="NCBI Taxonomy" id="2487740"/>
    <lineage>
        <taxon>Bacteria</taxon>
        <taxon>Pseudomonadati</taxon>
        <taxon>Pseudomonadota</taxon>
        <taxon>Gammaproteobacteria</taxon>
        <taxon>Alteromonadales</taxon>
        <taxon>Idiomarinaceae</taxon>
        <taxon>Pseudidiomarina</taxon>
    </lineage>
</organism>
<comment type="caution">
    <text evidence="15">The sequence shown here is derived from an EMBL/GenBank/DDBJ whole genome shotgun (WGS) entry which is preliminary data.</text>
</comment>
<evidence type="ECO:0000256" key="5">
    <source>
        <dbReference type="ARBA" id="ARBA00022605"/>
    </source>
</evidence>
<keyword evidence="5" id="KW-0028">Amino-acid biosynthesis</keyword>
<dbReference type="PANTHER" id="PTHR43070">
    <property type="match status" value="1"/>
</dbReference>
<keyword evidence="7" id="KW-0521">NADP</keyword>
<reference evidence="15 16" key="1">
    <citation type="submission" date="2018-12" db="EMBL/GenBank/DDBJ databases">
        <authorList>
            <person name="Li A."/>
            <person name="Zhang M."/>
            <person name="Zhu H."/>
        </authorList>
    </citation>
    <scope>NUCLEOTIDE SEQUENCE [LARGE SCALE GENOMIC DNA]</scope>
    <source>
        <strain evidence="15 16">R04H25</strain>
    </source>
</reference>
<name>A0A443YYH0_9GAMM</name>
<dbReference type="GO" id="GO:0009088">
    <property type="term" value="P:threonine biosynthetic process"/>
    <property type="evidence" value="ECO:0007669"/>
    <property type="project" value="UniProtKB-UniPathway"/>
</dbReference>
<dbReference type="Pfam" id="PF00742">
    <property type="entry name" value="Homoserine_dh"/>
    <property type="match status" value="1"/>
</dbReference>
<evidence type="ECO:0000256" key="4">
    <source>
        <dbReference type="ARBA" id="ARBA00013213"/>
    </source>
</evidence>
<evidence type="ECO:0000313" key="15">
    <source>
        <dbReference type="EMBL" id="RWU09144.1"/>
    </source>
</evidence>
<keyword evidence="8" id="KW-0560">Oxidoreductase</keyword>
<dbReference type="Gene3D" id="3.30.360.10">
    <property type="entry name" value="Dihydrodipicolinate Reductase, domain 2"/>
    <property type="match status" value="1"/>
</dbReference>
<dbReference type="InterPro" id="IPR001342">
    <property type="entry name" value="HDH_cat"/>
</dbReference>
<comment type="catalytic activity">
    <reaction evidence="11">
        <text>L-homoserine + NAD(+) = L-aspartate 4-semialdehyde + NADH + H(+)</text>
        <dbReference type="Rhea" id="RHEA:15757"/>
        <dbReference type="ChEBI" id="CHEBI:15378"/>
        <dbReference type="ChEBI" id="CHEBI:57476"/>
        <dbReference type="ChEBI" id="CHEBI:57540"/>
        <dbReference type="ChEBI" id="CHEBI:57945"/>
        <dbReference type="ChEBI" id="CHEBI:537519"/>
        <dbReference type="EC" id="1.1.1.3"/>
    </reaction>
    <physiologicalReaction direction="right-to-left" evidence="11">
        <dbReference type="Rhea" id="RHEA:15759"/>
    </physiologicalReaction>
</comment>
<comment type="pathway">
    <text evidence="3">Amino-acid biosynthesis; L-methionine biosynthesis via de novo pathway; L-homoserine from L-aspartate: step 3/3.</text>
</comment>
<evidence type="ECO:0000256" key="1">
    <source>
        <dbReference type="ARBA" id="ARBA00001920"/>
    </source>
</evidence>
<proteinExistence type="inferred from homology"/>
<evidence type="ECO:0000256" key="2">
    <source>
        <dbReference type="ARBA" id="ARBA00005056"/>
    </source>
</evidence>
<dbReference type="UniPathway" id="UPA00050">
    <property type="reaction ID" value="UER00063"/>
</dbReference>
<gene>
    <name evidence="15" type="ORF">EGC76_09510</name>
</gene>
<dbReference type="GO" id="GO:0009090">
    <property type="term" value="P:homoserine biosynthetic process"/>
    <property type="evidence" value="ECO:0007669"/>
    <property type="project" value="UniProtKB-ARBA"/>
</dbReference>
<evidence type="ECO:0000256" key="12">
    <source>
        <dbReference type="RuleBase" id="RU004171"/>
    </source>
</evidence>
<dbReference type="SUPFAM" id="SSF51735">
    <property type="entry name" value="NAD(P)-binding Rossmann-fold domains"/>
    <property type="match status" value="1"/>
</dbReference>
<dbReference type="OrthoDB" id="9799110at2"/>
<dbReference type="Gene3D" id="3.40.50.720">
    <property type="entry name" value="NAD(P)-binding Rossmann-like Domain"/>
    <property type="match status" value="1"/>
</dbReference>
<accession>A0A443YYH0</accession>
<dbReference type="UniPathway" id="UPA00051">
    <property type="reaction ID" value="UER00465"/>
</dbReference>
<dbReference type="AlphaFoldDB" id="A0A443YYH0"/>
<dbReference type="GO" id="GO:0050661">
    <property type="term" value="F:NADP binding"/>
    <property type="evidence" value="ECO:0007669"/>
    <property type="project" value="InterPro"/>
</dbReference>
<keyword evidence="16" id="KW-1185">Reference proteome</keyword>
<dbReference type="GO" id="GO:0004412">
    <property type="term" value="F:homoserine dehydrogenase activity"/>
    <property type="evidence" value="ECO:0007669"/>
    <property type="project" value="UniProtKB-EC"/>
</dbReference>
<comment type="pathway">
    <text evidence="2">Amino-acid biosynthesis; L-threonine biosynthesis; L-threonine from L-aspartate: step 3/5.</text>
</comment>
<evidence type="ECO:0000259" key="13">
    <source>
        <dbReference type="Pfam" id="PF00742"/>
    </source>
</evidence>
<dbReference type="GO" id="GO:0009089">
    <property type="term" value="P:lysine biosynthetic process via diaminopimelate"/>
    <property type="evidence" value="ECO:0007669"/>
    <property type="project" value="UniProtKB-ARBA"/>
</dbReference>
<evidence type="ECO:0000256" key="10">
    <source>
        <dbReference type="ARBA" id="ARBA00048841"/>
    </source>
</evidence>
<dbReference type="Proteomes" id="UP000288789">
    <property type="component" value="Unassembled WGS sequence"/>
</dbReference>
<evidence type="ECO:0000256" key="8">
    <source>
        <dbReference type="ARBA" id="ARBA00023002"/>
    </source>
</evidence>
<comment type="similarity">
    <text evidence="12">Belongs to the homoserine dehydrogenase family.</text>
</comment>
<dbReference type="InterPro" id="IPR005106">
    <property type="entry name" value="Asp/hSer_DH_NAD-bd"/>
</dbReference>
<evidence type="ECO:0000256" key="6">
    <source>
        <dbReference type="ARBA" id="ARBA00022697"/>
    </source>
</evidence>
<dbReference type="PROSITE" id="PS01042">
    <property type="entry name" value="HOMOSER_DHGENASE"/>
    <property type="match status" value="1"/>
</dbReference>
<feature type="domain" description="Aspartate/homoserine dehydrogenase NAD-binding" evidence="14">
    <location>
        <begin position="17"/>
        <end position="140"/>
    </location>
</feature>
<dbReference type="InterPro" id="IPR036291">
    <property type="entry name" value="NAD(P)-bd_dom_sf"/>
</dbReference>
<dbReference type="Pfam" id="PF03447">
    <property type="entry name" value="NAD_binding_3"/>
    <property type="match status" value="1"/>
</dbReference>
<dbReference type="EC" id="1.1.1.3" evidence="4"/>
<evidence type="ECO:0000259" key="14">
    <source>
        <dbReference type="Pfam" id="PF03447"/>
    </source>
</evidence>
<evidence type="ECO:0000256" key="7">
    <source>
        <dbReference type="ARBA" id="ARBA00022857"/>
    </source>
</evidence>
<comment type="cofactor">
    <cofactor evidence="1">
        <name>a metal cation</name>
        <dbReference type="ChEBI" id="CHEBI:25213"/>
    </cofactor>
</comment>
<dbReference type="GO" id="GO:0009086">
    <property type="term" value="P:methionine biosynthetic process"/>
    <property type="evidence" value="ECO:0007669"/>
    <property type="project" value="UniProtKB-KW"/>
</dbReference>
<protein>
    <recommendedName>
        <fullName evidence="4">homoserine dehydrogenase</fullName>
        <ecNumber evidence="4">1.1.1.3</ecNumber>
    </recommendedName>
</protein>
<feature type="domain" description="Homoserine dehydrogenase catalytic" evidence="13">
    <location>
        <begin position="149"/>
        <end position="349"/>
    </location>
</feature>
<dbReference type="InterPro" id="IPR019811">
    <property type="entry name" value="HDH_CS"/>
</dbReference>
<evidence type="ECO:0000313" key="16">
    <source>
        <dbReference type="Proteomes" id="UP000288789"/>
    </source>
</evidence>
<dbReference type="PANTHER" id="PTHR43070:SF5">
    <property type="entry name" value="HOMOSERINE DEHYDROGENASE"/>
    <property type="match status" value="1"/>
</dbReference>
<dbReference type="FunFam" id="3.30.360.10:FF:000006">
    <property type="entry name" value="Bifunctional aspartokinase/homoserine dehydrogenase"/>
    <property type="match status" value="1"/>
</dbReference>
<dbReference type="SUPFAM" id="SSF55347">
    <property type="entry name" value="Glyceraldehyde-3-phosphate dehydrogenase-like, C-terminal domain"/>
    <property type="match status" value="1"/>
</dbReference>
<dbReference type="EMBL" id="RSFE01000007">
    <property type="protein sequence ID" value="RWU09144.1"/>
    <property type="molecule type" value="Genomic_DNA"/>
</dbReference>
<comment type="catalytic activity">
    <reaction evidence="10">
        <text>L-homoserine + NADP(+) = L-aspartate 4-semialdehyde + NADPH + H(+)</text>
        <dbReference type="Rhea" id="RHEA:15761"/>
        <dbReference type="ChEBI" id="CHEBI:15378"/>
        <dbReference type="ChEBI" id="CHEBI:57476"/>
        <dbReference type="ChEBI" id="CHEBI:57783"/>
        <dbReference type="ChEBI" id="CHEBI:58349"/>
        <dbReference type="ChEBI" id="CHEBI:537519"/>
        <dbReference type="EC" id="1.1.1.3"/>
    </reaction>
    <physiologicalReaction direction="right-to-left" evidence="10">
        <dbReference type="Rhea" id="RHEA:15763"/>
    </physiologicalReaction>
</comment>
<keyword evidence="9" id="KW-0486">Methionine biosynthesis</keyword>
<evidence type="ECO:0000256" key="3">
    <source>
        <dbReference type="ARBA" id="ARBA00005062"/>
    </source>
</evidence>
<keyword evidence="6" id="KW-0791">Threonine biosynthesis</keyword>
<sequence>MLMQLMHAKQLAIIVVGLGNIGQTWLRDFAHRLPASAYVHAAANSKRLWLWPLPVNYREQRETDAVDQALMREITTLNERNQPVVVLDLTASKRVSRAYPDWIAAGAHIISANKYAGSSHPDYYQQVRQALSDHQRYWLYNTTVGAGLPIQKAIRERLDCYDQITAMEGNFSGSLSWIFQQYRPGDSLSRWLRKAADLGFTEPDPRTDLSGMDVARKLLILARDAGWALELADVNLQNLVPAALRECSVEQFWQHGELFDNAFDQWRLQAFPDAKQFCYIGSVKQSNSGHIDAEASLVPVSADSPYAHLPPGNANFIIRSQQYQHNPLIIQGPGAGPEVTAAGVHSDILELLKQL</sequence>
<evidence type="ECO:0000256" key="9">
    <source>
        <dbReference type="ARBA" id="ARBA00023167"/>
    </source>
</evidence>
<dbReference type="InterPro" id="IPR011147">
    <property type="entry name" value="Bifunc_Aspkin/hSer_DH"/>
</dbReference>
<evidence type="ECO:0000256" key="11">
    <source>
        <dbReference type="ARBA" id="ARBA00049031"/>
    </source>
</evidence>